<proteinExistence type="predicted"/>
<dbReference type="Proteomes" id="UP000053864">
    <property type="component" value="Unassembled WGS sequence"/>
</dbReference>
<sequence length="217" mass="24325">MPFYFLPKELWSRIADESNCYAYRPKATIMSNRGHARSFALAPQSCSLARALQPHGNGVSCGPPFGSCNCQDPCRFDNCRNTLMNMHCNINCCPYEGMCGNGIQESNKVYLARNLRTASLRVAAVEGIEAREVVAKYLGELEHLSMNKSCLRNTGYCLVMRQRLERPEDPVRVAINAERMVGLMRCVNHSCEPVAKFVKIGNGRRTTVVVVTTERVR</sequence>
<accession>W2IQS9</accession>
<name>W2IQS9_PHYNI</name>
<dbReference type="VEuPathDB" id="FungiDB:PPTG_13190"/>
<gene>
    <name evidence="1" type="ORF">L916_12182</name>
</gene>
<evidence type="ECO:0000313" key="1">
    <source>
        <dbReference type="EMBL" id="ETL35723.1"/>
    </source>
</evidence>
<dbReference type="SUPFAM" id="SSF82199">
    <property type="entry name" value="SET domain"/>
    <property type="match status" value="1"/>
</dbReference>
<evidence type="ECO:0008006" key="2">
    <source>
        <dbReference type="Google" id="ProtNLM"/>
    </source>
</evidence>
<dbReference type="InterPro" id="IPR046341">
    <property type="entry name" value="SET_dom_sf"/>
</dbReference>
<dbReference type="EMBL" id="KI673931">
    <property type="protein sequence ID" value="ETL35723.1"/>
    <property type="molecule type" value="Genomic_DNA"/>
</dbReference>
<protein>
    <recommendedName>
        <fullName evidence="2">SET domain-containing protein</fullName>
    </recommendedName>
</protein>
<reference evidence="1" key="1">
    <citation type="submission" date="2013-11" db="EMBL/GenBank/DDBJ databases">
        <title>The Genome Sequence of Phytophthora parasitica CJ05E6.</title>
        <authorList>
            <consortium name="The Broad Institute Genomics Platform"/>
            <person name="Russ C."/>
            <person name="Tyler B."/>
            <person name="Panabieres F."/>
            <person name="Shan W."/>
            <person name="Tripathy S."/>
            <person name="Grunwald N."/>
            <person name="Machado M."/>
            <person name="Johnson C.S."/>
            <person name="Arredondo F."/>
            <person name="Hong C."/>
            <person name="Coffey M."/>
            <person name="Young S.K."/>
            <person name="Zeng Q."/>
            <person name="Gargeya S."/>
            <person name="Fitzgerald M."/>
            <person name="Abouelleil A."/>
            <person name="Alvarado L."/>
            <person name="Chapman S.B."/>
            <person name="Gainer-Dewar J."/>
            <person name="Goldberg J."/>
            <person name="Griggs A."/>
            <person name="Gujja S."/>
            <person name="Hansen M."/>
            <person name="Howarth C."/>
            <person name="Imamovic A."/>
            <person name="Ireland A."/>
            <person name="Larimer J."/>
            <person name="McCowan C."/>
            <person name="Murphy C."/>
            <person name="Pearson M."/>
            <person name="Poon T.W."/>
            <person name="Priest M."/>
            <person name="Roberts A."/>
            <person name="Saif S."/>
            <person name="Shea T."/>
            <person name="Sykes S."/>
            <person name="Wortman J."/>
            <person name="Nusbaum C."/>
            <person name="Birren B."/>
        </authorList>
    </citation>
    <scope>NUCLEOTIDE SEQUENCE [LARGE SCALE GENOMIC DNA]</scope>
    <source>
        <strain evidence="1">CJ05E6</strain>
    </source>
</reference>
<organism evidence="1">
    <name type="scientific">Phytophthora nicotianae</name>
    <name type="common">Potato buckeye rot agent</name>
    <name type="synonym">Phytophthora parasitica</name>
    <dbReference type="NCBI Taxonomy" id="4792"/>
    <lineage>
        <taxon>Eukaryota</taxon>
        <taxon>Sar</taxon>
        <taxon>Stramenopiles</taxon>
        <taxon>Oomycota</taxon>
        <taxon>Peronosporomycetes</taxon>
        <taxon>Peronosporales</taxon>
        <taxon>Peronosporaceae</taxon>
        <taxon>Phytophthora</taxon>
    </lineage>
</organism>
<dbReference type="Gene3D" id="2.170.270.10">
    <property type="entry name" value="SET domain"/>
    <property type="match status" value="1"/>
</dbReference>
<dbReference type="AlphaFoldDB" id="W2IQS9"/>